<accession>A0AAY5EI31</accession>
<dbReference type="Gene3D" id="1.20.1070.10">
    <property type="entry name" value="Rhodopsin 7-helix transmembrane proteins"/>
    <property type="match status" value="1"/>
</dbReference>
<feature type="transmembrane region" description="Helical" evidence="10">
    <location>
        <begin position="141"/>
        <end position="162"/>
    </location>
</feature>
<evidence type="ECO:0000256" key="7">
    <source>
        <dbReference type="ARBA" id="ARBA00023170"/>
    </source>
</evidence>
<dbReference type="SUPFAM" id="SSF81321">
    <property type="entry name" value="Family A G protein-coupled receptor-like"/>
    <property type="match status" value="1"/>
</dbReference>
<dbReference type="Pfam" id="PF00001">
    <property type="entry name" value="7tm_1"/>
    <property type="match status" value="1"/>
</dbReference>
<feature type="domain" description="G-protein coupled receptors family 2 profile 2" evidence="11">
    <location>
        <begin position="24"/>
        <end position="305"/>
    </location>
</feature>
<dbReference type="Proteomes" id="UP000314983">
    <property type="component" value="Chromosome 17"/>
</dbReference>
<proteinExistence type="inferred from homology"/>
<evidence type="ECO:0000256" key="9">
    <source>
        <dbReference type="RuleBase" id="RU000688"/>
    </source>
</evidence>
<keyword evidence="6 10" id="KW-0472">Membrane</keyword>
<evidence type="ECO:0000256" key="8">
    <source>
        <dbReference type="ARBA" id="ARBA00023224"/>
    </source>
</evidence>
<keyword evidence="4 10" id="KW-1133">Transmembrane helix</keyword>
<keyword evidence="2" id="KW-1003">Cell membrane</keyword>
<dbReference type="SMART" id="SM01381">
    <property type="entry name" value="7TM_GPCR_Srsx"/>
    <property type="match status" value="1"/>
</dbReference>
<evidence type="ECO:0000256" key="5">
    <source>
        <dbReference type="ARBA" id="ARBA00023040"/>
    </source>
</evidence>
<evidence type="ECO:0000256" key="3">
    <source>
        <dbReference type="ARBA" id="ARBA00022692"/>
    </source>
</evidence>
<dbReference type="CDD" id="cd15055">
    <property type="entry name" value="7tmA_TAARs"/>
    <property type="match status" value="1"/>
</dbReference>
<dbReference type="InterPro" id="IPR000276">
    <property type="entry name" value="GPCR_Rhodpsn"/>
</dbReference>
<feature type="domain" description="G-protein coupled receptors family 1 profile" evidence="12">
    <location>
        <begin position="41"/>
        <end position="297"/>
    </location>
</feature>
<dbReference type="InterPro" id="IPR017981">
    <property type="entry name" value="GPCR_2-like_7TM"/>
</dbReference>
<dbReference type="PANTHER" id="PTHR24249:SF381">
    <property type="entry name" value="TRACE AMINE ASSOCIATED RECEPTOR 19P-RELATED"/>
    <property type="match status" value="1"/>
</dbReference>
<dbReference type="Ensembl" id="ENSEEET00000065389.1">
    <property type="protein sequence ID" value="ENSEEEP00000056630.1"/>
    <property type="gene ID" value="ENSEEEG00000026959.1"/>
</dbReference>
<feature type="transmembrane region" description="Helical" evidence="10">
    <location>
        <begin position="61"/>
        <end position="80"/>
    </location>
</feature>
<dbReference type="PROSITE" id="PS00237">
    <property type="entry name" value="G_PROTEIN_RECEP_F1_1"/>
    <property type="match status" value="1"/>
</dbReference>
<dbReference type="GO" id="GO:0007166">
    <property type="term" value="P:cell surface receptor signaling pathway"/>
    <property type="evidence" value="ECO:0007669"/>
    <property type="project" value="InterPro"/>
</dbReference>
<dbReference type="PROSITE" id="PS50261">
    <property type="entry name" value="G_PROTEIN_RECEP_F2_4"/>
    <property type="match status" value="1"/>
</dbReference>
<protein>
    <recommendedName>
        <fullName evidence="15">G-protein coupled receptors family 1 profile domain-containing protein</fullName>
    </recommendedName>
</protein>
<feature type="transmembrane region" description="Helical" evidence="10">
    <location>
        <begin position="92"/>
        <end position="120"/>
    </location>
</feature>
<sequence length="335" mass="37807">MTVQYCFPDNNSSCRKEIRTGPGNIFLFIFLSCISVSTVFLNLLVILSISQFKQLHTPTNLLILSLAVADLLVGIVVMPVNMMQLRDSCWYLGKMACTIVLVIDFISVLASLCTMVFIAVDRYIAISDPLIYSTKITVCKTSLLIILGWSCSLLYILIYLYFNDHLLQSQILSRCHGECILIIKSSWVIIDLVISFLCPCSVIVILYSIIFTLARRQAKAVRSVLNATSNRHRAKVSKSSNSKAAKTLGIVVCVYLALWIPFYLCSPSVQNMTSLSLVWTVLAWLIYINSSLNPVIYAIFYPWFRASAKYIMTLVHHPQYIPWSEPDQRESGNKV</sequence>
<evidence type="ECO:0000256" key="10">
    <source>
        <dbReference type="SAM" id="Phobius"/>
    </source>
</evidence>
<gene>
    <name evidence="13" type="primary">LOC118242882</name>
</gene>
<dbReference type="PRINTS" id="PR00237">
    <property type="entry name" value="GPCRRHODOPSN"/>
</dbReference>
<dbReference type="GO" id="GO:0005886">
    <property type="term" value="C:plasma membrane"/>
    <property type="evidence" value="ECO:0007669"/>
    <property type="project" value="UniProtKB-SubCell"/>
</dbReference>
<keyword evidence="3 9" id="KW-0812">Transmembrane</keyword>
<name>A0AAY5EI31_ELEEL</name>
<reference evidence="13 14" key="1">
    <citation type="submission" date="2020-05" db="EMBL/GenBank/DDBJ databases">
        <title>Electrophorus electricus (electric eel) genome, fEleEle1, primary haplotype.</title>
        <authorList>
            <person name="Myers G."/>
            <person name="Meyer A."/>
            <person name="Fedrigo O."/>
            <person name="Formenti G."/>
            <person name="Rhie A."/>
            <person name="Tracey A."/>
            <person name="Sims Y."/>
            <person name="Jarvis E.D."/>
        </authorList>
    </citation>
    <scope>NUCLEOTIDE SEQUENCE [LARGE SCALE GENOMIC DNA]</scope>
</reference>
<comment type="subcellular location">
    <subcellularLocation>
        <location evidence="1">Cell membrane</location>
        <topology evidence="1">Multi-pass membrane protein</topology>
    </subcellularLocation>
</comment>
<dbReference type="PROSITE" id="PS50262">
    <property type="entry name" value="G_PROTEIN_RECEP_F1_2"/>
    <property type="match status" value="1"/>
</dbReference>
<keyword evidence="7 9" id="KW-0675">Receptor</keyword>
<keyword evidence="14" id="KW-1185">Reference proteome</keyword>
<evidence type="ECO:0000256" key="6">
    <source>
        <dbReference type="ARBA" id="ARBA00023136"/>
    </source>
</evidence>
<dbReference type="InterPro" id="IPR017452">
    <property type="entry name" value="GPCR_Rhodpsn_7TM"/>
</dbReference>
<dbReference type="AlphaFoldDB" id="A0AAY5EI31"/>
<keyword evidence="8 9" id="KW-0807">Transducer</keyword>
<evidence type="ECO:0000259" key="12">
    <source>
        <dbReference type="PROSITE" id="PS50262"/>
    </source>
</evidence>
<evidence type="ECO:0000313" key="13">
    <source>
        <dbReference type="Ensembl" id="ENSEEEP00000056630.1"/>
    </source>
</evidence>
<evidence type="ECO:0000256" key="1">
    <source>
        <dbReference type="ARBA" id="ARBA00004651"/>
    </source>
</evidence>
<evidence type="ECO:0000256" key="2">
    <source>
        <dbReference type="ARBA" id="ARBA00022475"/>
    </source>
</evidence>
<organism evidence="13 14">
    <name type="scientific">Electrophorus electricus</name>
    <name type="common">Electric eel</name>
    <name type="synonym">Gymnotus electricus</name>
    <dbReference type="NCBI Taxonomy" id="8005"/>
    <lineage>
        <taxon>Eukaryota</taxon>
        <taxon>Metazoa</taxon>
        <taxon>Chordata</taxon>
        <taxon>Craniata</taxon>
        <taxon>Vertebrata</taxon>
        <taxon>Euteleostomi</taxon>
        <taxon>Actinopterygii</taxon>
        <taxon>Neopterygii</taxon>
        <taxon>Teleostei</taxon>
        <taxon>Ostariophysi</taxon>
        <taxon>Gymnotiformes</taxon>
        <taxon>Gymnotoidei</taxon>
        <taxon>Gymnotidae</taxon>
        <taxon>Electrophorus</taxon>
    </lineage>
</organism>
<evidence type="ECO:0000313" key="14">
    <source>
        <dbReference type="Proteomes" id="UP000314983"/>
    </source>
</evidence>
<dbReference type="GeneTree" id="ENSGT01050000244823"/>
<feature type="transmembrane region" description="Helical" evidence="10">
    <location>
        <begin position="192"/>
        <end position="214"/>
    </location>
</feature>
<feature type="transmembrane region" description="Helical" evidence="10">
    <location>
        <begin position="25"/>
        <end position="49"/>
    </location>
</feature>
<evidence type="ECO:0000256" key="4">
    <source>
        <dbReference type="ARBA" id="ARBA00022989"/>
    </source>
</evidence>
<dbReference type="PANTHER" id="PTHR24249">
    <property type="entry name" value="HISTAMINE RECEPTOR-RELATED G-PROTEIN COUPLED RECEPTOR"/>
    <property type="match status" value="1"/>
</dbReference>
<reference evidence="13" key="3">
    <citation type="submission" date="2025-09" db="UniProtKB">
        <authorList>
            <consortium name="Ensembl"/>
        </authorList>
    </citation>
    <scope>IDENTIFICATION</scope>
</reference>
<evidence type="ECO:0008006" key="15">
    <source>
        <dbReference type="Google" id="ProtNLM"/>
    </source>
</evidence>
<evidence type="ECO:0000259" key="11">
    <source>
        <dbReference type="PROSITE" id="PS50261"/>
    </source>
</evidence>
<reference evidence="13" key="2">
    <citation type="submission" date="2025-08" db="UniProtKB">
        <authorList>
            <consortium name="Ensembl"/>
        </authorList>
    </citation>
    <scope>IDENTIFICATION</scope>
</reference>
<dbReference type="GO" id="GO:0001594">
    <property type="term" value="F:trace-amine receptor activity"/>
    <property type="evidence" value="ECO:0007669"/>
    <property type="project" value="TreeGrafter"/>
</dbReference>
<feature type="transmembrane region" description="Helical" evidence="10">
    <location>
        <begin position="284"/>
        <end position="304"/>
    </location>
</feature>
<keyword evidence="5 9" id="KW-0297">G-protein coupled receptor</keyword>
<dbReference type="InterPro" id="IPR050569">
    <property type="entry name" value="TAAR"/>
</dbReference>
<comment type="similarity">
    <text evidence="9">Belongs to the G-protein coupled receptor 1 family.</text>
</comment>
<feature type="transmembrane region" description="Helical" evidence="10">
    <location>
        <begin position="244"/>
        <end position="264"/>
    </location>
</feature>